<dbReference type="InterPro" id="IPR013786">
    <property type="entry name" value="AcylCoA_DH/ox_N"/>
</dbReference>
<sequence length="100" mass="11116">MDWTFTDEQKMLREMVRKFVDNELKPIAEKIDEEEKIPRDLIAKMAELGFLGIAFPVEYGGAGMGEMGYCIMQEEIGRGCASTATFIGAHQSIGASGIYM</sequence>
<organism evidence="7">
    <name type="scientific">Eiseniibacteriota bacterium</name>
    <dbReference type="NCBI Taxonomy" id="2212470"/>
    <lineage>
        <taxon>Bacteria</taxon>
        <taxon>Candidatus Eiseniibacteriota</taxon>
    </lineage>
</organism>
<dbReference type="InterPro" id="IPR037069">
    <property type="entry name" value="AcylCoA_DH/ox_N_sf"/>
</dbReference>
<dbReference type="FunFam" id="1.10.540.10:FF:000002">
    <property type="entry name" value="Acyl-CoA dehydrogenase FadE19"/>
    <property type="match status" value="1"/>
</dbReference>
<dbReference type="InterPro" id="IPR009100">
    <property type="entry name" value="AcylCoA_DH/oxidase_NM_dom_sf"/>
</dbReference>
<evidence type="ECO:0000256" key="5">
    <source>
        <dbReference type="ARBA" id="ARBA00023002"/>
    </source>
</evidence>
<feature type="domain" description="Acyl-CoA dehydrogenase/oxidase N-terminal" evidence="6">
    <location>
        <begin position="6"/>
        <end position="99"/>
    </location>
</feature>
<comment type="similarity">
    <text evidence="2">Belongs to the acyl-CoA dehydrogenase family.</text>
</comment>
<protein>
    <submittedName>
        <fullName evidence="7">Acyl-CoA dehydrogenase family protein</fullName>
    </submittedName>
</protein>
<dbReference type="EMBL" id="DSEC01000527">
    <property type="protein sequence ID" value="HER44257.1"/>
    <property type="molecule type" value="Genomic_DNA"/>
</dbReference>
<comment type="caution">
    <text evidence="7">The sequence shown here is derived from an EMBL/GenBank/DDBJ whole genome shotgun (WGS) entry which is preliminary data.</text>
</comment>
<gene>
    <name evidence="7" type="ORF">ENO08_07350</name>
</gene>
<keyword evidence="5" id="KW-0560">Oxidoreductase</keyword>
<evidence type="ECO:0000256" key="2">
    <source>
        <dbReference type="ARBA" id="ARBA00009347"/>
    </source>
</evidence>
<reference evidence="7" key="1">
    <citation type="journal article" date="2020" name="mSystems">
        <title>Genome- and Community-Level Interaction Insights into Carbon Utilization and Element Cycling Functions of Hydrothermarchaeota in Hydrothermal Sediment.</title>
        <authorList>
            <person name="Zhou Z."/>
            <person name="Liu Y."/>
            <person name="Xu W."/>
            <person name="Pan J."/>
            <person name="Luo Z.H."/>
            <person name="Li M."/>
        </authorList>
    </citation>
    <scope>NUCLEOTIDE SEQUENCE [LARGE SCALE GENOMIC DNA]</scope>
    <source>
        <strain evidence="7">SpSt-1233</strain>
    </source>
</reference>
<name>A0A7V2AVY7_UNCEI</name>
<accession>A0A7V2AVY7</accession>
<evidence type="ECO:0000256" key="3">
    <source>
        <dbReference type="ARBA" id="ARBA00022630"/>
    </source>
</evidence>
<keyword evidence="3" id="KW-0285">Flavoprotein</keyword>
<dbReference type="GO" id="GO:0050660">
    <property type="term" value="F:flavin adenine dinucleotide binding"/>
    <property type="evidence" value="ECO:0007669"/>
    <property type="project" value="InterPro"/>
</dbReference>
<dbReference type="AlphaFoldDB" id="A0A7V2AVY7"/>
<dbReference type="Pfam" id="PF02771">
    <property type="entry name" value="Acyl-CoA_dh_N"/>
    <property type="match status" value="1"/>
</dbReference>
<proteinExistence type="inferred from homology"/>
<keyword evidence="4" id="KW-0274">FAD</keyword>
<evidence type="ECO:0000256" key="4">
    <source>
        <dbReference type="ARBA" id="ARBA00022827"/>
    </source>
</evidence>
<feature type="non-terminal residue" evidence="7">
    <location>
        <position position="100"/>
    </location>
</feature>
<dbReference type="PANTHER" id="PTHR43884:SF12">
    <property type="entry name" value="ISOVALERYL-COA DEHYDROGENASE, MITOCHONDRIAL-RELATED"/>
    <property type="match status" value="1"/>
</dbReference>
<evidence type="ECO:0000259" key="6">
    <source>
        <dbReference type="Pfam" id="PF02771"/>
    </source>
</evidence>
<dbReference type="SUPFAM" id="SSF56645">
    <property type="entry name" value="Acyl-CoA dehydrogenase NM domain-like"/>
    <property type="match status" value="1"/>
</dbReference>
<dbReference type="Proteomes" id="UP000886069">
    <property type="component" value="Unassembled WGS sequence"/>
</dbReference>
<evidence type="ECO:0000256" key="1">
    <source>
        <dbReference type="ARBA" id="ARBA00001974"/>
    </source>
</evidence>
<dbReference type="GO" id="GO:0003995">
    <property type="term" value="F:acyl-CoA dehydrogenase activity"/>
    <property type="evidence" value="ECO:0007669"/>
    <property type="project" value="TreeGrafter"/>
</dbReference>
<evidence type="ECO:0000313" key="7">
    <source>
        <dbReference type="EMBL" id="HER44257.1"/>
    </source>
</evidence>
<dbReference type="PANTHER" id="PTHR43884">
    <property type="entry name" value="ACYL-COA DEHYDROGENASE"/>
    <property type="match status" value="1"/>
</dbReference>
<dbReference type="Gene3D" id="1.10.540.10">
    <property type="entry name" value="Acyl-CoA dehydrogenase/oxidase, N-terminal domain"/>
    <property type="match status" value="1"/>
</dbReference>
<comment type="cofactor">
    <cofactor evidence="1">
        <name>FAD</name>
        <dbReference type="ChEBI" id="CHEBI:57692"/>
    </cofactor>
</comment>